<dbReference type="InterPro" id="IPR043502">
    <property type="entry name" value="DNA/RNA_pol_sf"/>
</dbReference>
<evidence type="ECO:0000313" key="1">
    <source>
        <dbReference type="EMBL" id="CAB3986337.1"/>
    </source>
</evidence>
<evidence type="ECO:0000313" key="2">
    <source>
        <dbReference type="Proteomes" id="UP001152795"/>
    </source>
</evidence>
<dbReference type="Pfam" id="PF00078">
    <property type="entry name" value="RVT_1"/>
    <property type="match status" value="1"/>
</dbReference>
<sequence length="735" mass="84837">MKLSGSPCPLDQISIICFKRCPYLRSYLTEIIHAAWSRGVVPSEWKKACTILIHKKGETNDPANFRPITLESIPLKVFTSCLRNKTFEFLSDNNYTEQNIQKGFTPKLSGTLEHTAQMAHIINTARTKQRSIVITLLDLKNAFGEVHHNLIYEVLDYHHVPNHIKNLICSLYTDFQTSIITEQFNTPFITVGRGVLQGDCLSPLLFNMSFNTFIQHIKSEKYRQLGFWKLSEIGIPCNPIHWFQFADDAAVISSQEKENQMLLNRFTIWCQWANMIIRVDKCSTFGIKKHLTKSIQYLPKLFVNNDLVPRTEMGKSFRYLGRYFDFNMSDGEHKSELLDVFNDIMNKINELPLHPKNKILLYSRYLLSKISWDFTVSDISKTWICETLDSIATTYIRKWLELPVSATLSNVLLPQNKFGLNIILPSTKFIQCQTVSRSVLKYSPNVDINNLWAVTSTNKNIQYEIYKDTKDVLKAVRKENEQRLQNHLISQGSFFSSIMNHSTSTFNSLWSSVQSKLPTNIFNFTIRYINNTLPTRKNLSKWGLSSTSDCSFCSSPETLLHVIAGCKTYLDEGRFTWRHDSVFNFLASTLTAVKNSTLYADIPGFMNPSVITGDRLQADLLLVTENRCLYILELTVGYESNLLVNANRKRQKYRDLINEQEADYDKVKFVNLFLSTLGVFGRSCENFDGMLSSLKCDAKYSKYIKKQIVNICIRTSYYVFCKRNKVWDNPKLMLI</sequence>
<dbReference type="InterPro" id="IPR000477">
    <property type="entry name" value="RT_dom"/>
</dbReference>
<keyword evidence="2" id="KW-1185">Reference proteome</keyword>
<organism evidence="1 2">
    <name type="scientific">Paramuricea clavata</name>
    <name type="common">Red gorgonian</name>
    <name type="synonym">Violescent sea-whip</name>
    <dbReference type="NCBI Taxonomy" id="317549"/>
    <lineage>
        <taxon>Eukaryota</taxon>
        <taxon>Metazoa</taxon>
        <taxon>Cnidaria</taxon>
        <taxon>Anthozoa</taxon>
        <taxon>Octocorallia</taxon>
        <taxon>Malacalcyonacea</taxon>
        <taxon>Plexauridae</taxon>
        <taxon>Paramuricea</taxon>
    </lineage>
</organism>
<name>A0A6S7GF26_PARCT</name>
<dbReference type="SUPFAM" id="SSF56672">
    <property type="entry name" value="DNA/RNA polymerases"/>
    <property type="match status" value="1"/>
</dbReference>
<dbReference type="Proteomes" id="UP001152795">
    <property type="component" value="Unassembled WGS sequence"/>
</dbReference>
<comment type="caution">
    <text evidence="1">The sequence shown here is derived from an EMBL/GenBank/DDBJ whole genome shotgun (WGS) entry which is preliminary data.</text>
</comment>
<dbReference type="CDD" id="cd01650">
    <property type="entry name" value="RT_nLTR_like"/>
    <property type="match status" value="1"/>
</dbReference>
<dbReference type="PANTHER" id="PTHR19446">
    <property type="entry name" value="REVERSE TRANSCRIPTASES"/>
    <property type="match status" value="1"/>
</dbReference>
<dbReference type="Pfam" id="PF13966">
    <property type="entry name" value="zf-RVT"/>
    <property type="match status" value="1"/>
</dbReference>
<dbReference type="AlphaFoldDB" id="A0A6S7GF26"/>
<dbReference type="OrthoDB" id="2213994at2759"/>
<dbReference type="InterPro" id="IPR026960">
    <property type="entry name" value="RVT-Znf"/>
</dbReference>
<reference evidence="1" key="1">
    <citation type="submission" date="2020-04" db="EMBL/GenBank/DDBJ databases">
        <authorList>
            <person name="Alioto T."/>
            <person name="Alioto T."/>
            <person name="Gomez Garrido J."/>
        </authorList>
    </citation>
    <scope>NUCLEOTIDE SEQUENCE</scope>
    <source>
        <strain evidence="1">A484AB</strain>
    </source>
</reference>
<gene>
    <name evidence="1" type="ORF">PACLA_8A084594</name>
</gene>
<proteinExistence type="predicted"/>
<accession>A0A6S7GF26</accession>
<dbReference type="EMBL" id="CACRXK020001002">
    <property type="protein sequence ID" value="CAB3986337.1"/>
    <property type="molecule type" value="Genomic_DNA"/>
</dbReference>
<protein>
    <submittedName>
        <fullName evidence="1">Uncharacterized protein</fullName>
    </submittedName>
</protein>
<dbReference type="PROSITE" id="PS50878">
    <property type="entry name" value="RT_POL"/>
    <property type="match status" value="1"/>
</dbReference>